<comment type="catalytic activity">
    <reaction evidence="2">
        <text>2 GTP = 3',3'-c-di-GMP + 2 diphosphate</text>
        <dbReference type="Rhea" id="RHEA:24898"/>
        <dbReference type="ChEBI" id="CHEBI:33019"/>
        <dbReference type="ChEBI" id="CHEBI:37565"/>
        <dbReference type="ChEBI" id="CHEBI:58805"/>
        <dbReference type="EC" id="2.7.7.65"/>
    </reaction>
</comment>
<keyword evidence="3" id="KW-1133">Transmembrane helix</keyword>
<dbReference type="InterPro" id="IPR000160">
    <property type="entry name" value="GGDEF_dom"/>
</dbReference>
<proteinExistence type="predicted"/>
<protein>
    <recommendedName>
        <fullName evidence="1">diguanylate cyclase</fullName>
        <ecNumber evidence="1">2.7.7.65</ecNumber>
    </recommendedName>
</protein>
<dbReference type="SUPFAM" id="SSF55073">
    <property type="entry name" value="Nucleotide cyclase"/>
    <property type="match status" value="1"/>
</dbReference>
<dbReference type="GO" id="GO:1902201">
    <property type="term" value="P:negative regulation of bacterial-type flagellum-dependent cell motility"/>
    <property type="evidence" value="ECO:0007669"/>
    <property type="project" value="TreeGrafter"/>
</dbReference>
<dbReference type="Proteomes" id="UP000187891">
    <property type="component" value="Unassembled WGS sequence"/>
</dbReference>
<dbReference type="GO" id="GO:0052621">
    <property type="term" value="F:diguanylate cyclase activity"/>
    <property type="evidence" value="ECO:0007669"/>
    <property type="project" value="UniProtKB-EC"/>
</dbReference>
<dbReference type="Gene3D" id="3.30.70.270">
    <property type="match status" value="1"/>
</dbReference>
<dbReference type="RefSeq" id="WP_244554481.1">
    <property type="nucleotide sequence ID" value="NZ_FMUE01000015.1"/>
</dbReference>
<feature type="transmembrane region" description="Helical" evidence="3">
    <location>
        <begin position="6"/>
        <end position="25"/>
    </location>
</feature>
<organism evidence="5 6">
    <name type="scientific">Agrobacterium rosae</name>
    <dbReference type="NCBI Taxonomy" id="1972867"/>
    <lineage>
        <taxon>Bacteria</taxon>
        <taxon>Pseudomonadati</taxon>
        <taxon>Pseudomonadota</taxon>
        <taxon>Alphaproteobacteria</taxon>
        <taxon>Hyphomicrobiales</taxon>
        <taxon>Rhizobiaceae</taxon>
        <taxon>Rhizobium/Agrobacterium group</taxon>
        <taxon>Agrobacterium</taxon>
    </lineage>
</organism>
<name>A0A1R3U7J3_9HYPH</name>
<dbReference type="CDD" id="cd01949">
    <property type="entry name" value="GGDEF"/>
    <property type="match status" value="1"/>
</dbReference>
<feature type="transmembrane region" description="Helical" evidence="3">
    <location>
        <begin position="116"/>
        <end position="139"/>
    </location>
</feature>
<keyword evidence="5" id="KW-0808">Transferase</keyword>
<feature type="transmembrane region" description="Helical" evidence="3">
    <location>
        <begin position="151"/>
        <end position="170"/>
    </location>
</feature>
<keyword evidence="5" id="KW-0548">Nucleotidyltransferase</keyword>
<evidence type="ECO:0000256" key="2">
    <source>
        <dbReference type="ARBA" id="ARBA00034247"/>
    </source>
</evidence>
<accession>A0A1R3U7J3</accession>
<evidence type="ECO:0000256" key="3">
    <source>
        <dbReference type="SAM" id="Phobius"/>
    </source>
</evidence>
<dbReference type="InterPro" id="IPR029787">
    <property type="entry name" value="Nucleotide_cyclase"/>
</dbReference>
<dbReference type="EC" id="2.7.7.65" evidence="1"/>
<dbReference type="AlphaFoldDB" id="A0A1R3U7J3"/>
<gene>
    <name evidence="5" type="primary">ycdT_4</name>
    <name evidence="5" type="ORF">DSM25559_4409</name>
</gene>
<keyword evidence="3" id="KW-0472">Membrane</keyword>
<feature type="transmembrane region" description="Helical" evidence="3">
    <location>
        <begin position="37"/>
        <end position="55"/>
    </location>
</feature>
<evidence type="ECO:0000313" key="6">
    <source>
        <dbReference type="Proteomes" id="UP000187891"/>
    </source>
</evidence>
<dbReference type="EMBL" id="FMUE01000015">
    <property type="protein sequence ID" value="SCX34233.1"/>
    <property type="molecule type" value="Genomic_DNA"/>
</dbReference>
<dbReference type="FunFam" id="3.30.70.270:FF:000001">
    <property type="entry name" value="Diguanylate cyclase domain protein"/>
    <property type="match status" value="1"/>
</dbReference>
<dbReference type="GO" id="GO:0005886">
    <property type="term" value="C:plasma membrane"/>
    <property type="evidence" value="ECO:0007669"/>
    <property type="project" value="TreeGrafter"/>
</dbReference>
<dbReference type="InterPro" id="IPR043128">
    <property type="entry name" value="Rev_trsase/Diguanyl_cyclase"/>
</dbReference>
<feature type="transmembrane region" description="Helical" evidence="3">
    <location>
        <begin position="92"/>
        <end position="110"/>
    </location>
</feature>
<dbReference type="PANTHER" id="PTHR45138">
    <property type="entry name" value="REGULATORY COMPONENTS OF SENSORY TRANSDUCTION SYSTEM"/>
    <property type="match status" value="1"/>
</dbReference>
<evidence type="ECO:0000256" key="1">
    <source>
        <dbReference type="ARBA" id="ARBA00012528"/>
    </source>
</evidence>
<dbReference type="InterPro" id="IPR050469">
    <property type="entry name" value="Diguanylate_Cyclase"/>
</dbReference>
<feature type="transmembrane region" description="Helical" evidence="3">
    <location>
        <begin position="61"/>
        <end position="80"/>
    </location>
</feature>
<feature type="domain" description="GGDEF" evidence="4">
    <location>
        <begin position="249"/>
        <end position="380"/>
    </location>
</feature>
<dbReference type="STRING" id="1907666.DSM25559_4409"/>
<dbReference type="PANTHER" id="PTHR45138:SF9">
    <property type="entry name" value="DIGUANYLATE CYCLASE DGCM-RELATED"/>
    <property type="match status" value="1"/>
</dbReference>
<keyword evidence="3" id="KW-0812">Transmembrane</keyword>
<evidence type="ECO:0000259" key="4">
    <source>
        <dbReference type="PROSITE" id="PS50887"/>
    </source>
</evidence>
<sequence>MQIDLQTLWYLTVGTLLVSASLLLWERQAHPGRARVLDVLAAALFAFVLGCMLAMNRSHFPVALGMGAINILMMLGYLLVLNAVAGLDGHRYLWSSVAALSFLAIAWAIAGTHFPAAFWNHVSSVPIALACGLTAWILLRSRTVQRLRSRPIAVSISAVHAVFYLGRAFIAPVLLQRYGQDIISIIGKATMYEAVLYSVAMPMSFLMIIREEEKLHLLRMSQTDQLTGLANRHAFFEQASRILRERHGDPVSLLAFDLDHFKAINDRHGHPTGDRVLQLFAETAREEAGPEALIVRLGGEEFAALLPGCDHFQALSRGSAIASRFAKAAARAEGLRIQATVSIGLAAPDCHDLAGMLASADSALYRAKALGRNRVETARPSDLEQTRRFFKEQNIPLAQTSRDRLVIEPIIRAG</sequence>
<dbReference type="SMART" id="SM00267">
    <property type="entry name" value="GGDEF"/>
    <property type="match status" value="1"/>
</dbReference>
<dbReference type="PROSITE" id="PS50887">
    <property type="entry name" value="GGDEF"/>
    <property type="match status" value="1"/>
</dbReference>
<dbReference type="Pfam" id="PF00990">
    <property type="entry name" value="GGDEF"/>
    <property type="match status" value="1"/>
</dbReference>
<evidence type="ECO:0000313" key="5">
    <source>
        <dbReference type="EMBL" id="SCX34233.1"/>
    </source>
</evidence>
<dbReference type="NCBIfam" id="TIGR00254">
    <property type="entry name" value="GGDEF"/>
    <property type="match status" value="1"/>
</dbReference>
<reference evidence="6" key="1">
    <citation type="submission" date="2016-10" db="EMBL/GenBank/DDBJ databases">
        <authorList>
            <person name="Wibberg D."/>
        </authorList>
    </citation>
    <scope>NUCLEOTIDE SEQUENCE [LARGE SCALE GENOMIC DNA]</scope>
</reference>
<dbReference type="GO" id="GO:0043709">
    <property type="term" value="P:cell adhesion involved in single-species biofilm formation"/>
    <property type="evidence" value="ECO:0007669"/>
    <property type="project" value="TreeGrafter"/>
</dbReference>